<dbReference type="InterPro" id="IPR029442">
    <property type="entry name" value="GyrI-like"/>
</dbReference>
<dbReference type="InterPro" id="IPR050908">
    <property type="entry name" value="SmbC-like"/>
</dbReference>
<dbReference type="InterPro" id="IPR010499">
    <property type="entry name" value="AraC_E-bd"/>
</dbReference>
<organism evidence="5 6">
    <name type="scientific">Psychrosphaera saromensis</name>
    <dbReference type="NCBI Taxonomy" id="716813"/>
    <lineage>
        <taxon>Bacteria</taxon>
        <taxon>Pseudomonadati</taxon>
        <taxon>Pseudomonadota</taxon>
        <taxon>Gammaproteobacteria</taxon>
        <taxon>Alteromonadales</taxon>
        <taxon>Pseudoalteromonadaceae</taxon>
        <taxon>Psychrosphaera</taxon>
    </lineage>
</organism>
<dbReference type="PROSITE" id="PS01124">
    <property type="entry name" value="HTH_ARAC_FAMILY_2"/>
    <property type="match status" value="1"/>
</dbReference>
<dbReference type="Pfam" id="PF12833">
    <property type="entry name" value="HTH_18"/>
    <property type="match status" value="1"/>
</dbReference>
<dbReference type="PRINTS" id="PR00032">
    <property type="entry name" value="HTHARAC"/>
</dbReference>
<keyword evidence="1" id="KW-0805">Transcription regulation</keyword>
<dbReference type="EMBL" id="MSCH01000003">
    <property type="protein sequence ID" value="PQJ52352.1"/>
    <property type="molecule type" value="Genomic_DNA"/>
</dbReference>
<name>A0A2S7US97_9GAMM</name>
<keyword evidence="3" id="KW-0804">Transcription</keyword>
<evidence type="ECO:0000256" key="3">
    <source>
        <dbReference type="ARBA" id="ARBA00023163"/>
    </source>
</evidence>
<evidence type="ECO:0000313" key="5">
    <source>
        <dbReference type="EMBL" id="PQJ52352.1"/>
    </source>
</evidence>
<dbReference type="GO" id="GO:0003700">
    <property type="term" value="F:DNA-binding transcription factor activity"/>
    <property type="evidence" value="ECO:0007669"/>
    <property type="project" value="InterPro"/>
</dbReference>
<dbReference type="SMART" id="SM00871">
    <property type="entry name" value="AraC_E_bind"/>
    <property type="match status" value="1"/>
</dbReference>
<evidence type="ECO:0000259" key="4">
    <source>
        <dbReference type="PROSITE" id="PS01124"/>
    </source>
</evidence>
<dbReference type="Proteomes" id="UP000239007">
    <property type="component" value="Unassembled WGS sequence"/>
</dbReference>
<dbReference type="PANTHER" id="PTHR40055:SF1">
    <property type="entry name" value="TRANSCRIPTIONAL REGULATOR YGIV-RELATED"/>
    <property type="match status" value="1"/>
</dbReference>
<gene>
    <name evidence="5" type="ORF">BTO11_00920</name>
</gene>
<dbReference type="PROSITE" id="PS00041">
    <property type="entry name" value="HTH_ARAC_FAMILY_1"/>
    <property type="match status" value="1"/>
</dbReference>
<dbReference type="InterPro" id="IPR011256">
    <property type="entry name" value="Reg_factor_effector_dom_sf"/>
</dbReference>
<dbReference type="Pfam" id="PF06445">
    <property type="entry name" value="GyrI-like"/>
    <property type="match status" value="1"/>
</dbReference>
<feature type="domain" description="HTH araC/xylS-type" evidence="4">
    <location>
        <begin position="9"/>
        <end position="108"/>
    </location>
</feature>
<dbReference type="PANTHER" id="PTHR40055">
    <property type="entry name" value="TRANSCRIPTIONAL REGULATOR YGIV-RELATED"/>
    <property type="match status" value="1"/>
</dbReference>
<accession>A0A2S7US97</accession>
<sequence>MDKYQQSIVRVCDYINQNLDDDLTLDRLSAVSGFSKYHFHRVFSAFTGLNLIKYIQISRLKRASYRLVFKADIKIIDIAFEAGFESAEAFSRAFKREFGQSPSEFRKSPQWLNWHDKTDTLTLALPEKTDHTMDVKVVNFQQQKVAALAHRGDPKLHYQTSMKFIAWRKASKLSPIKTSNTYGIPYSDPNVVKAEDFHFDLCGAVKADIPENEFGVVNQIIPAGRCAVVRDIGNRDDLKKGVYYLYQQWLPTSGEQCRDFPVFFHYVNFVHDVPEHEVITDIYLPII</sequence>
<evidence type="ECO:0000313" key="6">
    <source>
        <dbReference type="Proteomes" id="UP000239007"/>
    </source>
</evidence>
<proteinExistence type="predicted"/>
<protein>
    <submittedName>
        <fullName evidence="5">AraC family transcriptional regulator</fullName>
    </submittedName>
</protein>
<dbReference type="AlphaFoldDB" id="A0A2S7US97"/>
<dbReference type="SUPFAM" id="SSF55136">
    <property type="entry name" value="Probable bacterial effector-binding domain"/>
    <property type="match status" value="1"/>
</dbReference>
<dbReference type="InterPro" id="IPR020449">
    <property type="entry name" value="Tscrpt_reg_AraC-type_HTH"/>
</dbReference>
<dbReference type="Gene3D" id="1.10.10.60">
    <property type="entry name" value="Homeodomain-like"/>
    <property type="match status" value="2"/>
</dbReference>
<dbReference type="GO" id="GO:0043565">
    <property type="term" value="F:sequence-specific DNA binding"/>
    <property type="evidence" value="ECO:0007669"/>
    <property type="project" value="InterPro"/>
</dbReference>
<dbReference type="InterPro" id="IPR018060">
    <property type="entry name" value="HTH_AraC"/>
</dbReference>
<evidence type="ECO:0000256" key="2">
    <source>
        <dbReference type="ARBA" id="ARBA00023125"/>
    </source>
</evidence>
<dbReference type="SMART" id="SM00342">
    <property type="entry name" value="HTH_ARAC"/>
    <property type="match status" value="1"/>
</dbReference>
<dbReference type="InterPro" id="IPR009057">
    <property type="entry name" value="Homeodomain-like_sf"/>
</dbReference>
<dbReference type="SUPFAM" id="SSF46689">
    <property type="entry name" value="Homeodomain-like"/>
    <property type="match status" value="2"/>
</dbReference>
<comment type="caution">
    <text evidence="5">The sequence shown here is derived from an EMBL/GenBank/DDBJ whole genome shotgun (WGS) entry which is preliminary data.</text>
</comment>
<dbReference type="Gene3D" id="3.20.80.10">
    <property type="entry name" value="Regulatory factor, effector binding domain"/>
    <property type="match status" value="1"/>
</dbReference>
<keyword evidence="6" id="KW-1185">Reference proteome</keyword>
<dbReference type="InterPro" id="IPR018062">
    <property type="entry name" value="HTH_AraC-typ_CS"/>
</dbReference>
<dbReference type="RefSeq" id="WP_105050811.1">
    <property type="nucleotide sequence ID" value="NZ_BMYG01000005.1"/>
</dbReference>
<evidence type="ECO:0000256" key="1">
    <source>
        <dbReference type="ARBA" id="ARBA00023015"/>
    </source>
</evidence>
<keyword evidence="2" id="KW-0238">DNA-binding</keyword>
<dbReference type="OrthoDB" id="282744at2"/>
<reference evidence="5 6" key="1">
    <citation type="submission" date="2016-12" db="EMBL/GenBank/DDBJ databases">
        <title>Diversity of luminous bacteria.</title>
        <authorList>
            <person name="Yoshizawa S."/>
            <person name="Kogure K."/>
        </authorList>
    </citation>
    <scope>NUCLEOTIDE SEQUENCE [LARGE SCALE GENOMIC DNA]</scope>
    <source>
        <strain evidence="5 6">SA4-48</strain>
    </source>
</reference>